<comment type="caution">
    <text evidence="4">The sequence shown here is derived from an EMBL/GenBank/DDBJ whole genome shotgun (WGS) entry which is preliminary data.</text>
</comment>
<dbReference type="RefSeq" id="WP_377363015.1">
    <property type="nucleotide sequence ID" value="NZ_JBHRYN010000012.1"/>
</dbReference>
<dbReference type="InterPro" id="IPR015424">
    <property type="entry name" value="PyrdxlP-dep_Trfase"/>
</dbReference>
<dbReference type="Pfam" id="PF00282">
    <property type="entry name" value="Pyridoxal_deC"/>
    <property type="match status" value="1"/>
</dbReference>
<dbReference type="InterPro" id="IPR015421">
    <property type="entry name" value="PyrdxlP-dep_Trfase_major"/>
</dbReference>
<organism evidence="4 5">
    <name type="scientific">Reinekea marina</name>
    <dbReference type="NCBI Taxonomy" id="1310421"/>
    <lineage>
        <taxon>Bacteria</taxon>
        <taxon>Pseudomonadati</taxon>
        <taxon>Pseudomonadota</taxon>
        <taxon>Gammaproteobacteria</taxon>
        <taxon>Oceanospirillales</taxon>
        <taxon>Saccharospirillaceae</taxon>
        <taxon>Reinekea</taxon>
    </lineage>
</organism>
<gene>
    <name evidence="4" type="ORF">ACFOND_10680</name>
</gene>
<proteinExistence type="predicted"/>
<dbReference type="PANTHER" id="PTHR42735:SF4">
    <property type="entry name" value="PYRIDOXAL PHOSPHATE-DEPENDENT DECARBOXYLASE FAMILY PROTEIN"/>
    <property type="match status" value="1"/>
</dbReference>
<dbReference type="SUPFAM" id="SSF53383">
    <property type="entry name" value="PLP-dependent transferases"/>
    <property type="match status" value="1"/>
</dbReference>
<dbReference type="Gene3D" id="3.40.640.10">
    <property type="entry name" value="Type I PLP-dependent aspartate aminotransferase-like (Major domain)"/>
    <property type="match status" value="1"/>
</dbReference>
<reference evidence="5" key="1">
    <citation type="journal article" date="2019" name="Int. J. Syst. Evol. Microbiol.">
        <title>The Global Catalogue of Microorganisms (GCM) 10K type strain sequencing project: providing services to taxonomists for standard genome sequencing and annotation.</title>
        <authorList>
            <consortium name="The Broad Institute Genomics Platform"/>
            <consortium name="The Broad Institute Genome Sequencing Center for Infectious Disease"/>
            <person name="Wu L."/>
            <person name="Ma J."/>
        </authorList>
    </citation>
    <scope>NUCLEOTIDE SEQUENCE [LARGE SCALE GENOMIC DNA]</scope>
    <source>
        <strain evidence="5">CECT 8288</strain>
    </source>
</reference>
<dbReference type="EMBL" id="JBHRYN010000012">
    <property type="protein sequence ID" value="MFC3702108.1"/>
    <property type="molecule type" value="Genomic_DNA"/>
</dbReference>
<evidence type="ECO:0000313" key="5">
    <source>
        <dbReference type="Proteomes" id="UP001595710"/>
    </source>
</evidence>
<name>A0ABV7WUG9_9GAMM</name>
<evidence type="ECO:0000256" key="3">
    <source>
        <dbReference type="ARBA" id="ARBA00023239"/>
    </source>
</evidence>
<dbReference type="PANTHER" id="PTHR42735">
    <property type="match status" value="1"/>
</dbReference>
<dbReference type="InterPro" id="IPR002129">
    <property type="entry name" value="PyrdxlP-dep_de-COase"/>
</dbReference>
<evidence type="ECO:0000256" key="1">
    <source>
        <dbReference type="ARBA" id="ARBA00001933"/>
    </source>
</evidence>
<sequence length="744" mass="82158">MGMTAADLRAIADLKAHLRDSFSASDKNVLKQSNLPFAPQDWFLGPKASAFKPLELAINTALESHCQARADYFPEDPPLPRNSSAFNDGAADHLQGKIKHLCSVLTASIPLASYRNQSHMYWDISTPAMAGYFAGMLYNQNNVAVEASPVTSAIEMLVGQDLCNVLGFGQQLSEGIEPWGHITCDGSVANMESLWAAQQLRYLPLMVKHALLNDPSLASAQNLTVQTSDGCLKILCTLSDWALLNIPVDNAIALPQRMTDEFGLPKPCIDAALSACSLRQLGLLEFNEQLLNDTHHRQPWLLVPQTAHYSWQKGASLLGLGLNAIQPINVDADGRMCMVALRQKLNEAREQQHPIIAVVAVLGSTEESAVDPLDKIFALRTEMQALGLSIYVHADAAWGGYFTTMLRNPSVDPGQENAKDFVCFASPYTQRQLNTIQHCDSVTLDPHKSGFVPYAAGSLCYRNGRVRTLNALKAPVVFHDSEDANVGLYGIEGSKPGASACSVFLAHDVIGLHNQGYGLLLNQCVYNNKLFYLGLIALFSDEDELTLTTFQRLPSEKSPAATEADIEAEKQYAITTFNEINCDEMAQLLAKPNKTSEEKRRCELFTQIGGDLSIINYSFNFKINGVVNRNVELFNELNNRIFNRLSLRLTDINTESVPSTPMFITASEFSTETYSNELIAHYAQRCGVLVTHEQRLKFLISTTQNPWLSQTSEGNFIPTLMNVLKTTACEERENLIHHHSLSNQ</sequence>
<keyword evidence="3" id="KW-0456">Lyase</keyword>
<keyword evidence="2" id="KW-0663">Pyridoxal phosphate</keyword>
<keyword evidence="5" id="KW-1185">Reference proteome</keyword>
<accession>A0ABV7WUG9</accession>
<protein>
    <submittedName>
        <fullName evidence="4">Pyridoxal phosphate-dependent decarboxylase family protein</fullName>
    </submittedName>
</protein>
<dbReference type="InterPro" id="IPR050477">
    <property type="entry name" value="GrpII_AminoAcid_Decarb"/>
</dbReference>
<dbReference type="Proteomes" id="UP001595710">
    <property type="component" value="Unassembled WGS sequence"/>
</dbReference>
<evidence type="ECO:0000256" key="2">
    <source>
        <dbReference type="ARBA" id="ARBA00022898"/>
    </source>
</evidence>
<evidence type="ECO:0000313" key="4">
    <source>
        <dbReference type="EMBL" id="MFC3702108.1"/>
    </source>
</evidence>
<comment type="cofactor">
    <cofactor evidence="1">
        <name>pyridoxal 5'-phosphate</name>
        <dbReference type="ChEBI" id="CHEBI:597326"/>
    </cofactor>
</comment>